<keyword evidence="11" id="KW-1185">Reference proteome</keyword>
<dbReference type="RefSeq" id="WP_163676840.1">
    <property type="nucleotide sequence ID" value="NZ_JAAIYP010000034.1"/>
</dbReference>
<dbReference type="AlphaFoldDB" id="A0A7C9UTS5"/>
<name>A0A7C9UTS5_9PROT</name>
<dbReference type="PANTHER" id="PTHR35008:SF4">
    <property type="entry name" value="BLL4482 PROTEIN"/>
    <property type="match status" value="1"/>
</dbReference>
<dbReference type="InterPro" id="IPR036909">
    <property type="entry name" value="Cyt_c-like_dom_sf"/>
</dbReference>
<keyword evidence="6" id="KW-0249">Electron transport</keyword>
<dbReference type="Proteomes" id="UP000480684">
    <property type="component" value="Unassembled WGS sequence"/>
</dbReference>
<comment type="cofactor">
    <cofactor evidence="1">
        <name>heme c</name>
        <dbReference type="ChEBI" id="CHEBI:61717"/>
    </cofactor>
</comment>
<keyword evidence="7 8" id="KW-0408">Iron</keyword>
<evidence type="ECO:0000259" key="9">
    <source>
        <dbReference type="PROSITE" id="PS51007"/>
    </source>
</evidence>
<evidence type="ECO:0000256" key="1">
    <source>
        <dbReference type="ARBA" id="ARBA00001926"/>
    </source>
</evidence>
<dbReference type="SUPFAM" id="SSF46626">
    <property type="entry name" value="Cytochrome c"/>
    <property type="match status" value="1"/>
</dbReference>
<keyword evidence="5 8" id="KW-0479">Metal-binding</keyword>
<dbReference type="GO" id="GO:0009055">
    <property type="term" value="F:electron transfer activity"/>
    <property type="evidence" value="ECO:0007669"/>
    <property type="project" value="InterPro"/>
</dbReference>
<dbReference type="InterPro" id="IPR009056">
    <property type="entry name" value="Cyt_c-like_dom"/>
</dbReference>
<evidence type="ECO:0000256" key="4">
    <source>
        <dbReference type="ARBA" id="ARBA00022660"/>
    </source>
</evidence>
<evidence type="ECO:0000256" key="3">
    <source>
        <dbReference type="ARBA" id="ARBA00022617"/>
    </source>
</evidence>
<keyword evidence="4" id="KW-0679">Respiratory chain</keyword>
<dbReference type="GO" id="GO:0020037">
    <property type="term" value="F:heme binding"/>
    <property type="evidence" value="ECO:0007669"/>
    <property type="project" value="InterPro"/>
</dbReference>
<protein>
    <submittedName>
        <fullName evidence="10">C-type cytochrome</fullName>
    </submittedName>
</protein>
<evidence type="ECO:0000256" key="6">
    <source>
        <dbReference type="ARBA" id="ARBA00022982"/>
    </source>
</evidence>
<evidence type="ECO:0000256" key="7">
    <source>
        <dbReference type="ARBA" id="ARBA00023004"/>
    </source>
</evidence>
<dbReference type="Gene3D" id="1.10.760.10">
    <property type="entry name" value="Cytochrome c-like domain"/>
    <property type="match status" value="1"/>
</dbReference>
<evidence type="ECO:0000256" key="2">
    <source>
        <dbReference type="ARBA" id="ARBA00022448"/>
    </source>
</evidence>
<sequence length="149" mass="16629">MSRRRFVALSVFLAAAAVVTGGWIWLRGQVIDPDSRVQVARGAEIYVAQCAQCHGARLEGEAEWHIRKPNGELPAPPHDASGHTWHHADEYLFGVTKHGMARYAPPDYKSAMPAYVGKLSDGDIRAVIAFIKSTWPDEIRRRQEALGRR</sequence>
<keyword evidence="3 8" id="KW-0349">Heme</keyword>
<proteinExistence type="predicted"/>
<organism evidence="10 11">
    <name type="scientific">Magnetospirillum aberrantis SpK</name>
    <dbReference type="NCBI Taxonomy" id="908842"/>
    <lineage>
        <taxon>Bacteria</taxon>
        <taxon>Pseudomonadati</taxon>
        <taxon>Pseudomonadota</taxon>
        <taxon>Alphaproteobacteria</taxon>
        <taxon>Rhodospirillales</taxon>
        <taxon>Rhodospirillaceae</taxon>
        <taxon>Magnetospirillum</taxon>
    </lineage>
</organism>
<accession>A0A7C9UTS5</accession>
<dbReference type="Pfam" id="PF13442">
    <property type="entry name" value="Cytochrome_CBB3"/>
    <property type="match status" value="1"/>
</dbReference>
<evidence type="ECO:0000256" key="5">
    <source>
        <dbReference type="ARBA" id="ARBA00022723"/>
    </source>
</evidence>
<dbReference type="GO" id="GO:0005506">
    <property type="term" value="F:iron ion binding"/>
    <property type="evidence" value="ECO:0007669"/>
    <property type="project" value="InterPro"/>
</dbReference>
<dbReference type="InterPro" id="IPR008168">
    <property type="entry name" value="Cyt_C_IC"/>
</dbReference>
<dbReference type="PANTHER" id="PTHR35008">
    <property type="entry name" value="BLL4482 PROTEIN-RELATED"/>
    <property type="match status" value="1"/>
</dbReference>
<evidence type="ECO:0000256" key="8">
    <source>
        <dbReference type="PROSITE-ProRule" id="PRU00433"/>
    </source>
</evidence>
<keyword evidence="2" id="KW-0813">Transport</keyword>
<evidence type="ECO:0000313" key="11">
    <source>
        <dbReference type="Proteomes" id="UP000480684"/>
    </source>
</evidence>
<reference evidence="10 11" key="1">
    <citation type="submission" date="2020-02" db="EMBL/GenBank/DDBJ databases">
        <authorList>
            <person name="Dziuba M."/>
            <person name="Kuznetsov B."/>
            <person name="Mardanov A."/>
            <person name="Ravin N."/>
            <person name="Grouzdev D."/>
        </authorList>
    </citation>
    <scope>NUCLEOTIDE SEQUENCE [LARGE SCALE GENOMIC DNA]</scope>
    <source>
        <strain evidence="10 11">SpK</strain>
    </source>
</reference>
<comment type="caution">
    <text evidence="10">The sequence shown here is derived from an EMBL/GenBank/DDBJ whole genome shotgun (WGS) entry which is preliminary data.</text>
</comment>
<gene>
    <name evidence="10" type="ORF">G4223_06645</name>
</gene>
<dbReference type="PROSITE" id="PS51007">
    <property type="entry name" value="CYTC"/>
    <property type="match status" value="1"/>
</dbReference>
<dbReference type="InterPro" id="IPR051459">
    <property type="entry name" value="Cytochrome_c-type_DH"/>
</dbReference>
<evidence type="ECO:0000313" key="10">
    <source>
        <dbReference type="EMBL" id="NFV79786.1"/>
    </source>
</evidence>
<dbReference type="PRINTS" id="PR00605">
    <property type="entry name" value="CYTCHROMECIC"/>
</dbReference>
<dbReference type="EMBL" id="JAAIYP010000034">
    <property type="protein sequence ID" value="NFV79786.1"/>
    <property type="molecule type" value="Genomic_DNA"/>
</dbReference>
<feature type="domain" description="Cytochrome c" evidence="9">
    <location>
        <begin position="37"/>
        <end position="135"/>
    </location>
</feature>